<evidence type="ECO:0000313" key="3">
    <source>
        <dbReference type="EMBL" id="CAG8591281.1"/>
    </source>
</evidence>
<reference evidence="3" key="1">
    <citation type="submission" date="2021-06" db="EMBL/GenBank/DDBJ databases">
        <authorList>
            <person name="Kallberg Y."/>
            <person name="Tangrot J."/>
            <person name="Rosling A."/>
        </authorList>
    </citation>
    <scope>NUCLEOTIDE SEQUENCE</scope>
    <source>
        <strain evidence="3">IA702</strain>
    </source>
</reference>
<name>A0A9N9GBW6_9GLOM</name>
<keyword evidence="4" id="KW-1185">Reference proteome</keyword>
<keyword evidence="1" id="KW-0175">Coiled coil</keyword>
<feature type="coiled-coil region" evidence="1">
    <location>
        <begin position="148"/>
        <end position="182"/>
    </location>
</feature>
<dbReference type="Gene3D" id="3.80.10.10">
    <property type="entry name" value="Ribonuclease Inhibitor"/>
    <property type="match status" value="1"/>
</dbReference>
<dbReference type="SUPFAM" id="SSF52047">
    <property type="entry name" value="RNI-like"/>
    <property type="match status" value="1"/>
</dbReference>
<dbReference type="AlphaFoldDB" id="A0A9N9GBW6"/>
<accession>A0A9N9GBW6</accession>
<dbReference type="EMBL" id="CAJVPJ010001440">
    <property type="protein sequence ID" value="CAG8591281.1"/>
    <property type="molecule type" value="Genomic_DNA"/>
</dbReference>
<feature type="region of interest" description="Disordered" evidence="2">
    <location>
        <begin position="17"/>
        <end position="92"/>
    </location>
</feature>
<dbReference type="OrthoDB" id="120976at2759"/>
<comment type="caution">
    <text evidence="3">The sequence shown here is derived from an EMBL/GenBank/DDBJ whole genome shotgun (WGS) entry which is preliminary data.</text>
</comment>
<dbReference type="InterPro" id="IPR032675">
    <property type="entry name" value="LRR_dom_sf"/>
</dbReference>
<dbReference type="Proteomes" id="UP000789572">
    <property type="component" value="Unassembled WGS sequence"/>
</dbReference>
<evidence type="ECO:0000256" key="2">
    <source>
        <dbReference type="SAM" id="MobiDB-lite"/>
    </source>
</evidence>
<evidence type="ECO:0000313" key="4">
    <source>
        <dbReference type="Proteomes" id="UP000789572"/>
    </source>
</evidence>
<protein>
    <submittedName>
        <fullName evidence="3">4342_t:CDS:1</fullName>
    </submittedName>
</protein>
<feature type="non-terminal residue" evidence="3">
    <location>
        <position position="1"/>
    </location>
</feature>
<gene>
    <name evidence="3" type="ORF">POCULU_LOCUS6987</name>
</gene>
<organism evidence="3 4">
    <name type="scientific">Paraglomus occultum</name>
    <dbReference type="NCBI Taxonomy" id="144539"/>
    <lineage>
        <taxon>Eukaryota</taxon>
        <taxon>Fungi</taxon>
        <taxon>Fungi incertae sedis</taxon>
        <taxon>Mucoromycota</taxon>
        <taxon>Glomeromycotina</taxon>
        <taxon>Glomeromycetes</taxon>
        <taxon>Paraglomerales</taxon>
        <taxon>Paraglomeraceae</taxon>
        <taxon>Paraglomus</taxon>
    </lineage>
</organism>
<proteinExistence type="predicted"/>
<evidence type="ECO:0000256" key="1">
    <source>
        <dbReference type="SAM" id="Coils"/>
    </source>
</evidence>
<sequence length="512" mass="59077">RYFPVWTALVGTMTTPRTRKPLQKEYPSATSTKTRVDTDAIITPHRSKSARPLASELSQTPGSRSRPLIEKTNTADSGKKNDSRKRRSSRGKFTLADELSLAEERSDAKRRKTYALGAEDENEEDNLHASHFNLDLLREKTIEQQEALDHKKQEIIKYTKMIESLQAEKEKLTIAVKRIKQEFDKMKYRASAYKDGLQGHMYNDNASSITQLLKAVEKCCGSSVRDLLIEEKIPIEKVETVYDWLEEKGFLNEYMLSEFRVAECVTTMDLSHTFNNIVKENELTLRMTQPSYTLYDLENRNRYSAAAVVSVLARPNSFSDLRVLRLSGALIDARYLSVLRDLVSLEELYIDRTGMIDEGMAHLVILKKSLKVLDISKNQFITDRSFDNLIYLSELEVLHLDETGVTLDGLRKFVRDSYSQNLTQLTIHRDLRSALRRRGELYCIPSQPNMIEDPEITFNMSIYQLRRQLSFHAKINSKILMVGTREQLAKQLHDILERRNQDNHIWTLCGGR</sequence>